<dbReference type="InterPro" id="IPR044666">
    <property type="entry name" value="Cyclophilin_A-like"/>
</dbReference>
<evidence type="ECO:0000256" key="3">
    <source>
        <dbReference type="ARBA" id="ARBA00023235"/>
    </source>
</evidence>
<dbReference type="PANTHER" id="PTHR45625:SF4">
    <property type="entry name" value="PEPTIDYLPROLYL ISOMERASE DOMAIN AND WD REPEAT-CONTAINING PROTEIN 1"/>
    <property type="match status" value="1"/>
</dbReference>
<evidence type="ECO:0000256" key="2">
    <source>
        <dbReference type="ARBA" id="ARBA00023110"/>
    </source>
</evidence>
<dbReference type="AlphaFoldDB" id="A0A381NNZ2"/>
<dbReference type="PROSITE" id="PS50072">
    <property type="entry name" value="CSA_PPIASE_2"/>
    <property type="match status" value="1"/>
</dbReference>
<dbReference type="Pfam" id="PF00160">
    <property type="entry name" value="Pro_isomerase"/>
    <property type="match status" value="1"/>
</dbReference>
<gene>
    <name evidence="5" type="ORF">METZ01_LOCUS9094</name>
</gene>
<dbReference type="GO" id="GO:0003755">
    <property type="term" value="F:peptidyl-prolyl cis-trans isomerase activity"/>
    <property type="evidence" value="ECO:0007669"/>
    <property type="project" value="UniProtKB-KW"/>
</dbReference>
<proteinExistence type="predicted"/>
<dbReference type="Gene3D" id="2.40.100.10">
    <property type="entry name" value="Cyclophilin-like"/>
    <property type="match status" value="1"/>
</dbReference>
<name>A0A381NNZ2_9ZZZZ</name>
<dbReference type="InterPro" id="IPR016024">
    <property type="entry name" value="ARM-type_fold"/>
</dbReference>
<evidence type="ECO:0000256" key="1">
    <source>
        <dbReference type="ARBA" id="ARBA00013194"/>
    </source>
</evidence>
<sequence length="687" mass="74842">MKATTSVLILCMACTAPDTGRKDRAAEGYLKIIAAEINRPTNGPDLEFLVKATSYRDVFLRQSAVRALGRLENPALINDLAHHIEDPQAAVRVEAVNALAQAVHRSDGAPVLGIFLARIGSEHDERVLGAFARSLGRLRLGEEDQGSALELLLSLGNLDPVQIPPKLAEGLALGLEALARRSGGELLSERAKGQLVKMLRYRSADEQTAARVRALALLTLRHAGVITARYVDESLRDPDPDARRVAAASLDLMPPALRTEFTRRALGDQSLRVSVEAIRQLANHPSDTLKCQWLNTALEETDIRPIKALALEALGEPCPDVSAQQQILMDAVSEIGVTNSTEWLAPARALVSLASIAPELAEAALPQFLEHENAFVRSYAATAAALLGQTDVLRVLSRDPIPNVRTAAIQFLAARDSESIDELLVSQLSTDDPQLLMTAARLLENSPLGLQAASATLLAFERVSASQRETSRDARRALLERVNEFGDATMTSRLEPFLRDFDPQVATDVASILERWSGQSRQPSPELLPRGDLPNPAELYELRHSEVILHMERGGEIVIRALPDVALTNAQRFVRLANEGYFDGLTFHRWEPGFVIQGGSPGANEYSGDGPYTRDEVDLLPHWRGTVGVSTRGHDTGDAQIFINLADNVRLNHDYTIFGVVVDGMEDVVDLVVEGDVITRAEVRVGT</sequence>
<dbReference type="SUPFAM" id="SSF48371">
    <property type="entry name" value="ARM repeat"/>
    <property type="match status" value="1"/>
</dbReference>
<dbReference type="InterPro" id="IPR029000">
    <property type="entry name" value="Cyclophilin-like_dom_sf"/>
</dbReference>
<dbReference type="Gene3D" id="1.25.10.10">
    <property type="entry name" value="Leucine-rich Repeat Variant"/>
    <property type="match status" value="3"/>
</dbReference>
<keyword evidence="2" id="KW-0697">Rotamase</keyword>
<dbReference type="PANTHER" id="PTHR45625">
    <property type="entry name" value="PEPTIDYL-PROLYL CIS-TRANS ISOMERASE-RELATED"/>
    <property type="match status" value="1"/>
</dbReference>
<dbReference type="EC" id="5.2.1.8" evidence="1"/>
<accession>A0A381NNZ2</accession>
<dbReference type="Pfam" id="PF13646">
    <property type="entry name" value="HEAT_2"/>
    <property type="match status" value="1"/>
</dbReference>
<dbReference type="InterPro" id="IPR002130">
    <property type="entry name" value="Cyclophilin-type_PPIase_dom"/>
</dbReference>
<feature type="domain" description="PPIase cyclophilin-type" evidence="4">
    <location>
        <begin position="544"/>
        <end position="668"/>
    </location>
</feature>
<keyword evidence="3" id="KW-0413">Isomerase</keyword>
<dbReference type="CDD" id="cd00317">
    <property type="entry name" value="cyclophilin"/>
    <property type="match status" value="1"/>
</dbReference>
<dbReference type="PRINTS" id="PR00153">
    <property type="entry name" value="CSAPPISMRASE"/>
</dbReference>
<organism evidence="5">
    <name type="scientific">marine metagenome</name>
    <dbReference type="NCBI Taxonomy" id="408172"/>
    <lineage>
        <taxon>unclassified sequences</taxon>
        <taxon>metagenomes</taxon>
        <taxon>ecological metagenomes</taxon>
    </lineage>
</organism>
<protein>
    <recommendedName>
        <fullName evidence="1">peptidylprolyl isomerase</fullName>
        <ecNumber evidence="1">5.2.1.8</ecNumber>
    </recommendedName>
</protein>
<dbReference type="InterPro" id="IPR011989">
    <property type="entry name" value="ARM-like"/>
</dbReference>
<evidence type="ECO:0000313" key="5">
    <source>
        <dbReference type="EMBL" id="SUZ56240.1"/>
    </source>
</evidence>
<reference evidence="5" key="1">
    <citation type="submission" date="2018-05" db="EMBL/GenBank/DDBJ databases">
        <authorList>
            <person name="Lanie J.A."/>
            <person name="Ng W.-L."/>
            <person name="Kazmierczak K.M."/>
            <person name="Andrzejewski T.M."/>
            <person name="Davidsen T.M."/>
            <person name="Wayne K.J."/>
            <person name="Tettelin H."/>
            <person name="Glass J.I."/>
            <person name="Rusch D."/>
            <person name="Podicherti R."/>
            <person name="Tsui H.-C.T."/>
            <person name="Winkler M.E."/>
        </authorList>
    </citation>
    <scope>NUCLEOTIDE SEQUENCE</scope>
</reference>
<dbReference type="SUPFAM" id="SSF50891">
    <property type="entry name" value="Cyclophilin-like"/>
    <property type="match status" value="1"/>
</dbReference>
<evidence type="ECO:0000259" key="4">
    <source>
        <dbReference type="PROSITE" id="PS50072"/>
    </source>
</evidence>
<dbReference type="EMBL" id="UINC01000488">
    <property type="protein sequence ID" value="SUZ56240.1"/>
    <property type="molecule type" value="Genomic_DNA"/>
</dbReference>